<evidence type="ECO:0000256" key="6">
    <source>
        <dbReference type="ARBA" id="ARBA00023014"/>
    </source>
</evidence>
<evidence type="ECO:0000313" key="8">
    <source>
        <dbReference type="EMBL" id="OGG98819.1"/>
    </source>
</evidence>
<dbReference type="SFLD" id="SFLDF00301">
    <property type="entry name" value="2-iminoacetate_synthase_(ThiH)"/>
    <property type="match status" value="1"/>
</dbReference>
<dbReference type="Pfam" id="PF04055">
    <property type="entry name" value="Radical_SAM"/>
    <property type="match status" value="1"/>
</dbReference>
<evidence type="ECO:0000313" key="9">
    <source>
        <dbReference type="Proteomes" id="UP000177583"/>
    </source>
</evidence>
<sequence length="387" mass="43599">MNQTNRETNRLQGFAEVFARYDWQETQRRIQDTTPAEVERVLQRAGSLSPLDFLALVSPAAQGYLEEMARISQALTRRRFGKTVQLYAPLYLSNECLNSCLYCGFSREIQRPRVRLTQEQTLAEVAVLKELGIEHVLLVTGDFSHQAGNQYLNQALEWVRPHFAQVSMEVQPLAQAEYQALADRGLHGVMVYQETYGPNYTQFHPKGSKKDFFWRLGTPDRLGAAGVHKIGLGVLLGLEDWRTDSFFVALQVAYLEKHYWRSRISISFPRLRPAEVGFSPPHPVCDSALVQLVLAYRIFNENLELSLSTRESARLRDALVPLGITSLSAGSKTEPGGYANPKAALEQFEINDGRSPKEMALALAQSGLDLIVRDWDPHFGLDPNFGT</sequence>
<dbReference type="GO" id="GO:0005506">
    <property type="term" value="F:iron ion binding"/>
    <property type="evidence" value="ECO:0007669"/>
    <property type="project" value="InterPro"/>
</dbReference>
<evidence type="ECO:0000256" key="2">
    <source>
        <dbReference type="ARBA" id="ARBA00022485"/>
    </source>
</evidence>
<dbReference type="SFLD" id="SFLDG01060">
    <property type="entry name" value="BATS_domain_containing"/>
    <property type="match status" value="1"/>
</dbReference>
<proteinExistence type="predicted"/>
<dbReference type="EMBL" id="MFNF01000068">
    <property type="protein sequence ID" value="OGG98819.1"/>
    <property type="molecule type" value="Genomic_DNA"/>
</dbReference>
<dbReference type="PANTHER" id="PTHR43583">
    <property type="entry name" value="2-IMINOACETATE SYNTHASE"/>
    <property type="match status" value="1"/>
</dbReference>
<reference evidence="8 9" key="1">
    <citation type="journal article" date="2016" name="Nat. Commun.">
        <title>Thousands of microbial genomes shed light on interconnected biogeochemical processes in an aquifer system.</title>
        <authorList>
            <person name="Anantharaman K."/>
            <person name="Brown C.T."/>
            <person name="Hug L.A."/>
            <person name="Sharon I."/>
            <person name="Castelle C.J."/>
            <person name="Probst A.J."/>
            <person name="Thomas B.C."/>
            <person name="Singh A."/>
            <person name="Wilkins M.J."/>
            <person name="Karaoz U."/>
            <person name="Brodie E.L."/>
            <person name="Williams K.H."/>
            <person name="Hubbard S.S."/>
            <person name="Banfield J.F."/>
        </authorList>
    </citation>
    <scope>NUCLEOTIDE SEQUENCE [LARGE SCALE GENOMIC DNA]</scope>
</reference>
<dbReference type="SMART" id="SM00876">
    <property type="entry name" value="BATS"/>
    <property type="match status" value="1"/>
</dbReference>
<dbReference type="Gene3D" id="3.20.20.70">
    <property type="entry name" value="Aldolase class I"/>
    <property type="match status" value="1"/>
</dbReference>
<evidence type="ECO:0000256" key="1">
    <source>
        <dbReference type="ARBA" id="ARBA00001966"/>
    </source>
</evidence>
<comment type="caution">
    <text evidence="8">The sequence shown here is derived from an EMBL/GenBank/DDBJ whole genome shotgun (WGS) entry which is preliminary data.</text>
</comment>
<comment type="cofactor">
    <cofactor evidence="1">
        <name>[4Fe-4S] cluster</name>
        <dbReference type="ChEBI" id="CHEBI:49883"/>
    </cofactor>
</comment>
<dbReference type="InterPro" id="IPR034428">
    <property type="entry name" value="ThiH/NoCL/HydG-like"/>
</dbReference>
<evidence type="ECO:0000256" key="3">
    <source>
        <dbReference type="ARBA" id="ARBA00022691"/>
    </source>
</evidence>
<keyword evidence="6" id="KW-0411">Iron-sulfur</keyword>
<accession>A0A1F6GL36</accession>
<keyword evidence="2" id="KW-0004">4Fe-4S</keyword>
<dbReference type="SFLD" id="SFLDG01081">
    <property type="entry name" value="cleavage_of_the_Ca-Cb_bond_in"/>
    <property type="match status" value="1"/>
</dbReference>
<dbReference type="NCBIfam" id="TIGR02351">
    <property type="entry name" value="thiH"/>
    <property type="match status" value="1"/>
</dbReference>
<dbReference type="Pfam" id="PF06968">
    <property type="entry name" value="BATS"/>
    <property type="match status" value="1"/>
</dbReference>
<dbReference type="PANTHER" id="PTHR43583:SF1">
    <property type="entry name" value="2-IMINOACETATE SYNTHASE"/>
    <property type="match status" value="1"/>
</dbReference>
<name>A0A1F6GL36_9PROT</name>
<dbReference type="InterPro" id="IPR013785">
    <property type="entry name" value="Aldolase_TIM"/>
</dbReference>
<dbReference type="AlphaFoldDB" id="A0A1F6GL36"/>
<dbReference type="SUPFAM" id="SSF102114">
    <property type="entry name" value="Radical SAM enzymes"/>
    <property type="match status" value="1"/>
</dbReference>
<dbReference type="InterPro" id="IPR058240">
    <property type="entry name" value="rSAM_sf"/>
</dbReference>
<dbReference type="CDD" id="cd01335">
    <property type="entry name" value="Radical_SAM"/>
    <property type="match status" value="1"/>
</dbReference>
<evidence type="ECO:0000256" key="4">
    <source>
        <dbReference type="ARBA" id="ARBA00022723"/>
    </source>
</evidence>
<dbReference type="Proteomes" id="UP000177583">
    <property type="component" value="Unassembled WGS sequence"/>
</dbReference>
<evidence type="ECO:0000259" key="7">
    <source>
        <dbReference type="SMART" id="SM00876"/>
    </source>
</evidence>
<organism evidence="8 9">
    <name type="scientific">Candidatus Lambdaproteobacteria bacterium RIFOXYD2_FULL_56_26</name>
    <dbReference type="NCBI Taxonomy" id="1817773"/>
    <lineage>
        <taxon>Bacteria</taxon>
        <taxon>Pseudomonadati</taxon>
        <taxon>Pseudomonadota</taxon>
        <taxon>Candidatus Lambdaproteobacteria</taxon>
    </lineage>
</organism>
<dbReference type="GO" id="GO:0003824">
    <property type="term" value="F:catalytic activity"/>
    <property type="evidence" value="ECO:0007669"/>
    <property type="project" value="InterPro"/>
</dbReference>
<keyword evidence="3" id="KW-0949">S-adenosyl-L-methionine</keyword>
<evidence type="ECO:0000256" key="5">
    <source>
        <dbReference type="ARBA" id="ARBA00023004"/>
    </source>
</evidence>
<dbReference type="InterPro" id="IPR010722">
    <property type="entry name" value="BATS_dom"/>
</dbReference>
<gene>
    <name evidence="8" type="ORF">A2557_13565</name>
</gene>
<keyword evidence="5" id="KW-0408">Iron</keyword>
<keyword evidence="4" id="KW-0479">Metal-binding</keyword>
<dbReference type="InterPro" id="IPR012726">
    <property type="entry name" value="ThiH"/>
</dbReference>
<feature type="domain" description="Biotin and thiamin synthesis-associated" evidence="7">
    <location>
        <begin position="267"/>
        <end position="370"/>
    </location>
</feature>
<dbReference type="SFLD" id="SFLDS00029">
    <property type="entry name" value="Radical_SAM"/>
    <property type="match status" value="1"/>
</dbReference>
<dbReference type="InterPro" id="IPR007197">
    <property type="entry name" value="rSAM"/>
</dbReference>
<dbReference type="GO" id="GO:0009228">
    <property type="term" value="P:thiamine biosynthetic process"/>
    <property type="evidence" value="ECO:0007669"/>
    <property type="project" value="InterPro"/>
</dbReference>
<dbReference type="GO" id="GO:0051539">
    <property type="term" value="F:4 iron, 4 sulfur cluster binding"/>
    <property type="evidence" value="ECO:0007669"/>
    <property type="project" value="UniProtKB-KW"/>
</dbReference>
<protein>
    <submittedName>
        <fullName evidence="8">Thiamine biosynthesis protein ThiH</fullName>
    </submittedName>
</protein>